<name>A0A1E4SJP2_9ASCO</name>
<dbReference type="SUPFAM" id="SSF46689">
    <property type="entry name" value="Homeodomain-like"/>
    <property type="match status" value="1"/>
</dbReference>
<dbReference type="OrthoDB" id="2240312at2759"/>
<dbReference type="STRING" id="984487.A0A1E4SJP2"/>
<dbReference type="InterPro" id="IPR039601">
    <property type="entry name" value="Rrn5"/>
</dbReference>
<protein>
    <recommendedName>
        <fullName evidence="4">Myb-like domain-containing protein</fullName>
    </recommendedName>
</protein>
<evidence type="ECO:0000313" key="2">
    <source>
        <dbReference type="EMBL" id="ODV79726.1"/>
    </source>
</evidence>
<organism evidence="2 3">
    <name type="scientific">Suhomyces tanzawaensis NRRL Y-17324</name>
    <dbReference type="NCBI Taxonomy" id="984487"/>
    <lineage>
        <taxon>Eukaryota</taxon>
        <taxon>Fungi</taxon>
        <taxon>Dikarya</taxon>
        <taxon>Ascomycota</taxon>
        <taxon>Saccharomycotina</taxon>
        <taxon>Pichiomycetes</taxon>
        <taxon>Debaryomycetaceae</taxon>
        <taxon>Suhomyces</taxon>
    </lineage>
</organism>
<feature type="region of interest" description="Disordered" evidence="1">
    <location>
        <begin position="609"/>
        <end position="648"/>
    </location>
</feature>
<dbReference type="PANTHER" id="PTHR28079:SF1">
    <property type="entry name" value="RNA POLYMERASE I-SPECIFIC TRANSCRIPTION INITIATION FACTOR RRN5"/>
    <property type="match status" value="1"/>
</dbReference>
<feature type="region of interest" description="Disordered" evidence="1">
    <location>
        <begin position="54"/>
        <end position="87"/>
    </location>
</feature>
<dbReference type="GO" id="GO:0006361">
    <property type="term" value="P:transcription initiation at RNA polymerase I promoter"/>
    <property type="evidence" value="ECO:0007669"/>
    <property type="project" value="TreeGrafter"/>
</dbReference>
<dbReference type="InterPro" id="IPR009057">
    <property type="entry name" value="Homeodomain-like_sf"/>
</dbReference>
<dbReference type="EMBL" id="KV453911">
    <property type="protein sequence ID" value="ODV79726.1"/>
    <property type="molecule type" value="Genomic_DNA"/>
</dbReference>
<feature type="compositionally biased region" description="Acidic residues" evidence="1">
    <location>
        <begin position="615"/>
        <end position="640"/>
    </location>
</feature>
<evidence type="ECO:0000256" key="1">
    <source>
        <dbReference type="SAM" id="MobiDB-lite"/>
    </source>
</evidence>
<sequence>MSHSMSHFSRNPSHLRHPSQLGYDMTEDTNIDEQLRALQPSSHTAMAPIVPSEALELSDSPSDSAYETAESRPRTASPVPRKPKRVRVKPEPELPMFTVEKPELTAGYVNNNRLFRGNPNYVEFYNRHVEETLNPIPNSKRDMRLLGSKVTNDGIIYYHSYTSKPGSVWSVVEKDNFFRALALYSIHRVDLIQEHVPTKSQAEILTYYDMLRRELHHRKYGRNRARYFKYKHRGRKSIRLPKYAHGLLRYDEMPIAYEMSEEFIKFEEEQSEPISFKERMRLNDTARHFNKSWHAYTKVHDAHLIDHQHMDDIAAKVHWQQNVVDRQGGPKLAPKLHIRSLAFFEELATIVTKRIVLRATERKMLRLTDSVLVTRSDIVAAVKLLGYVQPEHRFNWNRYWADVHRRLKVNVVDDMTNGRTMPPGEVEQYFLNHANYEANYFPWVKLQSDWEVFGPGFTVENPFLGLAHGISAEANEANSPTVVDVDSLHRNQFRARQRKVMDALSEGRTKEYEMIQEHLNREEELRLEKSDYNDSRVHERALATYLMTHNNLHTTGRVYTEEEAAIVLEVWRLEEEERQFYLEQTRKEQAELTAQYEDIRRQALERVQPGKETVEEPVIEASESELDMSESELDANESELDTSGSELEEAPLAAVQEDTPAIKLSRGLVNYFKHTFADYGEPDLT</sequence>
<dbReference type="GO" id="GO:0001181">
    <property type="term" value="F:RNA polymerase I general transcription initiation factor activity"/>
    <property type="evidence" value="ECO:0007669"/>
    <property type="project" value="TreeGrafter"/>
</dbReference>
<dbReference type="GO" id="GO:0000182">
    <property type="term" value="F:rDNA binding"/>
    <property type="evidence" value="ECO:0007669"/>
    <property type="project" value="TreeGrafter"/>
</dbReference>
<reference evidence="3" key="1">
    <citation type="submission" date="2016-05" db="EMBL/GenBank/DDBJ databases">
        <title>Comparative genomics of biotechnologically important yeasts.</title>
        <authorList>
            <consortium name="DOE Joint Genome Institute"/>
            <person name="Riley R."/>
            <person name="Haridas S."/>
            <person name="Wolfe K.H."/>
            <person name="Lopes M.R."/>
            <person name="Hittinger C.T."/>
            <person name="Goker M."/>
            <person name="Salamov A."/>
            <person name="Wisecaver J."/>
            <person name="Long T.M."/>
            <person name="Aerts A.L."/>
            <person name="Barry K."/>
            <person name="Choi C."/>
            <person name="Clum A."/>
            <person name="Coughlan A.Y."/>
            <person name="Deshpande S."/>
            <person name="Douglass A.P."/>
            <person name="Hanson S.J."/>
            <person name="Klenk H.-P."/>
            <person name="Labutti K."/>
            <person name="Lapidus A."/>
            <person name="Lindquist E."/>
            <person name="Lipzen A."/>
            <person name="Meier-Kolthoff J.P."/>
            <person name="Ohm R.A."/>
            <person name="Otillar R.P."/>
            <person name="Pangilinan J."/>
            <person name="Peng Y."/>
            <person name="Rokas A."/>
            <person name="Rosa C.A."/>
            <person name="Scheuner C."/>
            <person name="Sibirny A.A."/>
            <person name="Slot J.C."/>
            <person name="Stielow J.B."/>
            <person name="Sun H."/>
            <person name="Kurtzman C.P."/>
            <person name="Blackwell M."/>
            <person name="Grigoriev I.V."/>
            <person name="Jeffries T.W."/>
        </authorList>
    </citation>
    <scope>NUCLEOTIDE SEQUENCE [LARGE SCALE GENOMIC DNA]</scope>
    <source>
        <strain evidence="3">NRRL Y-17324</strain>
    </source>
</reference>
<dbReference type="AlphaFoldDB" id="A0A1E4SJP2"/>
<dbReference type="PANTHER" id="PTHR28079">
    <property type="entry name" value="RNA POLYMERASE I-SPECIFIC TRANSCRIPTION INITIATION FACTOR RRN5"/>
    <property type="match status" value="1"/>
</dbReference>
<feature type="compositionally biased region" description="Polar residues" evidence="1">
    <location>
        <begin position="1"/>
        <end position="12"/>
    </location>
</feature>
<feature type="region of interest" description="Disordered" evidence="1">
    <location>
        <begin position="1"/>
        <end position="24"/>
    </location>
</feature>
<dbReference type="RefSeq" id="XP_020064848.1">
    <property type="nucleotide sequence ID" value="XM_020207477.1"/>
</dbReference>
<evidence type="ECO:0008006" key="4">
    <source>
        <dbReference type="Google" id="ProtNLM"/>
    </source>
</evidence>
<evidence type="ECO:0000313" key="3">
    <source>
        <dbReference type="Proteomes" id="UP000094285"/>
    </source>
</evidence>
<accession>A0A1E4SJP2</accession>
<dbReference type="GO" id="GO:0042790">
    <property type="term" value="P:nucleolar large rRNA transcription by RNA polymerase I"/>
    <property type="evidence" value="ECO:0007669"/>
    <property type="project" value="InterPro"/>
</dbReference>
<proteinExistence type="predicted"/>
<dbReference type="GO" id="GO:0000500">
    <property type="term" value="C:RNA polymerase I upstream activating factor complex"/>
    <property type="evidence" value="ECO:0007669"/>
    <property type="project" value="InterPro"/>
</dbReference>
<dbReference type="GeneID" id="30981614"/>
<keyword evidence="3" id="KW-1185">Reference proteome</keyword>
<gene>
    <name evidence="2" type="ORF">CANTADRAFT_25610</name>
</gene>
<dbReference type="Proteomes" id="UP000094285">
    <property type="component" value="Unassembled WGS sequence"/>
</dbReference>
<dbReference type="Gene3D" id="1.10.10.60">
    <property type="entry name" value="Homeodomain-like"/>
    <property type="match status" value="1"/>
</dbReference>